<dbReference type="RefSeq" id="WP_035661877.1">
    <property type="nucleotide sequence ID" value="NZ_BAUV01000003.1"/>
</dbReference>
<accession>W4QNU6</accession>
<dbReference type="Pfam" id="PF10335">
    <property type="entry name" value="DUF294_C"/>
    <property type="match status" value="1"/>
</dbReference>
<organism evidence="3 4">
    <name type="scientific">Halalkalibacter akibai (strain ATCC 43226 / DSM 21942 / CIP 109018 / JCM 9157 / 1139)</name>
    <name type="common">Bacillus akibai</name>
    <dbReference type="NCBI Taxonomy" id="1236973"/>
    <lineage>
        <taxon>Bacteria</taxon>
        <taxon>Bacillati</taxon>
        <taxon>Bacillota</taxon>
        <taxon>Bacilli</taxon>
        <taxon>Bacillales</taxon>
        <taxon>Bacillaceae</taxon>
        <taxon>Halalkalibacter</taxon>
    </lineage>
</organism>
<sequence>MTEAKVYPEYEGQEWDKHYQFLYEDRLKTIHKQEHTSASLQECHEAIIQKALCLAIKKTESEWGQPPTHFAFFLMGSGGRREQSFWSDQDHGLVFDSDEEQDEHYFLQLGKEIVFALDKVGYKLCEGKVMASSPKWCKSLQDWKQQINKWLKDDTWESLRFTLTFVDSRSVYGKEELLDDLKKTFFQAVEANPSLLGRLTENTGRLKKGIGLFNQLLVETKGKHKGQFDFKQIVLFPYVNALRLLAIEQQIYESSTLSRFQLLPEKYNEVKRVQRLFEEMLEMRLIWHRNTKNYEDIHHLNVKELSQLERRQIKQWVREGHKLYQLIEGNLKKGGSA</sequence>
<dbReference type="CDD" id="cd05401">
    <property type="entry name" value="NT_GlnE_GlnD_like"/>
    <property type="match status" value="1"/>
</dbReference>
<keyword evidence="4" id="KW-1185">Reference proteome</keyword>
<dbReference type="Pfam" id="PF03445">
    <property type="entry name" value="DUF294"/>
    <property type="match status" value="1"/>
</dbReference>
<dbReference type="AlphaFoldDB" id="W4QNU6"/>
<dbReference type="SUPFAM" id="SSF81301">
    <property type="entry name" value="Nucleotidyltransferase"/>
    <property type="match status" value="1"/>
</dbReference>
<name>W4QNU6_HALA3</name>
<dbReference type="Proteomes" id="UP000018896">
    <property type="component" value="Unassembled WGS sequence"/>
</dbReference>
<gene>
    <name evidence="3" type="ORF">JCM9157_585</name>
</gene>
<evidence type="ECO:0000313" key="4">
    <source>
        <dbReference type="Proteomes" id="UP000018896"/>
    </source>
</evidence>
<evidence type="ECO:0000313" key="3">
    <source>
        <dbReference type="EMBL" id="GAE33572.1"/>
    </source>
</evidence>
<dbReference type="InterPro" id="IPR005105">
    <property type="entry name" value="GlnD_Uridyltrans_N"/>
</dbReference>
<dbReference type="eggNOG" id="COG2905">
    <property type="taxonomic scope" value="Bacteria"/>
</dbReference>
<dbReference type="OrthoDB" id="9810963at2"/>
<feature type="domain" description="DUF294" evidence="2">
    <location>
        <begin position="194"/>
        <end position="327"/>
    </location>
</feature>
<proteinExistence type="predicted"/>
<evidence type="ECO:0000259" key="2">
    <source>
        <dbReference type="Pfam" id="PF10335"/>
    </source>
</evidence>
<evidence type="ECO:0000259" key="1">
    <source>
        <dbReference type="Pfam" id="PF03445"/>
    </source>
</evidence>
<feature type="domain" description="Protein-PII uridylyltransferase N-terminal" evidence="1">
    <location>
        <begin position="34"/>
        <end position="154"/>
    </location>
</feature>
<dbReference type="Gene3D" id="3.30.460.10">
    <property type="entry name" value="Beta Polymerase, domain 2"/>
    <property type="match status" value="1"/>
</dbReference>
<dbReference type="STRING" id="1236973.JCM9157_585"/>
<dbReference type="InterPro" id="IPR043519">
    <property type="entry name" value="NT_sf"/>
</dbReference>
<dbReference type="EMBL" id="BAUV01000003">
    <property type="protein sequence ID" value="GAE33572.1"/>
    <property type="molecule type" value="Genomic_DNA"/>
</dbReference>
<protein>
    <recommendedName>
        <fullName evidence="5">Signal transduction protein</fullName>
    </recommendedName>
</protein>
<comment type="caution">
    <text evidence="3">The sequence shown here is derived from an EMBL/GenBank/DDBJ whole genome shotgun (WGS) entry which is preliminary data.</text>
</comment>
<dbReference type="InterPro" id="IPR018821">
    <property type="entry name" value="DUF294_put_nucleoTrafse_sb-bd"/>
</dbReference>
<dbReference type="GO" id="GO:0008773">
    <property type="term" value="F:[protein-PII] uridylyltransferase activity"/>
    <property type="evidence" value="ECO:0007669"/>
    <property type="project" value="InterPro"/>
</dbReference>
<reference evidence="3 4" key="1">
    <citation type="journal article" date="2014" name="Genome Announc.">
        <title>Draft Genome Sequences of Three Alkaliphilic Bacillus Strains, Bacillus wakoensis JCM 9140T, Bacillus akibai JCM 9157T, and Bacillus hemicellulosilyticus JCM 9152T.</title>
        <authorList>
            <person name="Yuki M."/>
            <person name="Oshima K."/>
            <person name="Suda W."/>
            <person name="Oshida Y."/>
            <person name="Kitamura K."/>
            <person name="Iida T."/>
            <person name="Hattori M."/>
            <person name="Ohkuma M."/>
        </authorList>
    </citation>
    <scope>NUCLEOTIDE SEQUENCE [LARGE SCALE GENOMIC DNA]</scope>
    <source>
        <strain evidence="3 4">JCM 9157</strain>
    </source>
</reference>
<evidence type="ECO:0008006" key="5">
    <source>
        <dbReference type="Google" id="ProtNLM"/>
    </source>
</evidence>